<feature type="compositionally biased region" description="Low complexity" evidence="4">
    <location>
        <begin position="36"/>
        <end position="48"/>
    </location>
</feature>
<organism evidence="7 8">
    <name type="scientific">Lachnotalea glycerini</name>
    <dbReference type="NCBI Taxonomy" id="1763509"/>
    <lineage>
        <taxon>Bacteria</taxon>
        <taxon>Bacillati</taxon>
        <taxon>Bacillota</taxon>
        <taxon>Clostridia</taxon>
        <taxon>Lachnospirales</taxon>
        <taxon>Lachnospiraceae</taxon>
        <taxon>Lachnotalea</taxon>
    </lineage>
</organism>
<feature type="domain" description="Solute-binding protein family 5" evidence="6">
    <location>
        <begin position="118"/>
        <end position="178"/>
    </location>
</feature>
<dbReference type="Proteomes" id="UP000247523">
    <property type="component" value="Unassembled WGS sequence"/>
</dbReference>
<gene>
    <name evidence="7" type="ORF">C8E03_101741</name>
</gene>
<evidence type="ECO:0000256" key="4">
    <source>
        <dbReference type="SAM" id="MobiDB-lite"/>
    </source>
</evidence>
<dbReference type="GO" id="GO:1904680">
    <property type="term" value="F:peptide transmembrane transporter activity"/>
    <property type="evidence" value="ECO:0007669"/>
    <property type="project" value="TreeGrafter"/>
</dbReference>
<feature type="region of interest" description="Disordered" evidence="4">
    <location>
        <begin position="22"/>
        <end position="49"/>
    </location>
</feature>
<feature type="signal peptide" evidence="5">
    <location>
        <begin position="1"/>
        <end position="20"/>
    </location>
</feature>
<keyword evidence="3 5" id="KW-0732">Signal</keyword>
<feature type="chain" id="PRO_5038753905" evidence="5">
    <location>
        <begin position="21"/>
        <end position="778"/>
    </location>
</feature>
<dbReference type="EMBL" id="QICS01000001">
    <property type="protein sequence ID" value="PXV96108.1"/>
    <property type="molecule type" value="Genomic_DNA"/>
</dbReference>
<dbReference type="Pfam" id="PF00496">
    <property type="entry name" value="SBP_bac_5"/>
    <property type="match status" value="2"/>
</dbReference>
<accession>A0A318F2M1</accession>
<dbReference type="InterPro" id="IPR039424">
    <property type="entry name" value="SBP_5"/>
</dbReference>
<dbReference type="AlphaFoldDB" id="A0A318F2M1"/>
<dbReference type="Gene3D" id="3.10.105.10">
    <property type="entry name" value="Dipeptide-binding Protein, Domain 3"/>
    <property type="match status" value="1"/>
</dbReference>
<feature type="domain" description="Solute-binding protein family 5" evidence="6">
    <location>
        <begin position="314"/>
        <end position="681"/>
    </location>
</feature>
<dbReference type="PANTHER" id="PTHR30290">
    <property type="entry name" value="PERIPLASMIC BINDING COMPONENT OF ABC TRANSPORTER"/>
    <property type="match status" value="1"/>
</dbReference>
<evidence type="ECO:0000259" key="6">
    <source>
        <dbReference type="Pfam" id="PF00496"/>
    </source>
</evidence>
<reference evidence="7 8" key="1">
    <citation type="submission" date="2018-05" db="EMBL/GenBank/DDBJ databases">
        <title>Genomic Encyclopedia of Type Strains, Phase IV (KMG-IV): sequencing the most valuable type-strain genomes for metagenomic binning, comparative biology and taxonomic classification.</title>
        <authorList>
            <person name="Goeker M."/>
        </authorList>
    </citation>
    <scope>NUCLEOTIDE SEQUENCE [LARGE SCALE GENOMIC DNA]</scope>
    <source>
        <strain evidence="7 8">DSM 28816</strain>
    </source>
</reference>
<evidence type="ECO:0000313" key="8">
    <source>
        <dbReference type="Proteomes" id="UP000247523"/>
    </source>
</evidence>
<comment type="similarity">
    <text evidence="1">Belongs to the bacterial solute-binding protein 5 family.</text>
</comment>
<dbReference type="InterPro" id="IPR000914">
    <property type="entry name" value="SBP_5_dom"/>
</dbReference>
<dbReference type="CDD" id="cd00995">
    <property type="entry name" value="PBP2_NikA_DppA_OppA_like"/>
    <property type="match status" value="1"/>
</dbReference>
<sequence>MKKFLSILLATAMTVTSLTACGSKNTANDETKDSTDANSTNSSTSEETPLVVGYNPFSEKFSPFFNNTESDKHAQIVTQTTIGTYDRAGALVANAIEGETRSYNGTDYTYKGLADISTDYDAASDVTTYDIKIRDDVKFSDGELLTADDIIFTLYVISDSSYDGGETFSSKPIIGMKNYRANSTAAGSITSEELAKIISEMPEELATQIKETIITPTLTSEMEWAASLYGDEAYAEYTSKYPQTKDLFAFFYSKDESYDSTKVEDENQVLSDIINMYGSDYKALGKAYAQDESNFDEDVNKLAETYLVEQKRTAGEGAEVPNIEGIKKISDTEVQVQTNGFDATVIYSFDLACTPMHYYGDKSLYDYDNNQFGFTRGDLSKIKEKTTTPMGAGPYKFVKFENKVIYYEANENYYLGAPKTKYVQFKEATEADKISGVIQGTIDITDPTGSKTNYEQIKKENSNGELQGDKIILNAVDNRGYGYIGINAKNVNVGGELGSDASKDLRKALATIIAVYRDVAIDSYYGDAASVIQYPISNTSWAAPQKSDSDYKTAFATDVDGNAIYTDSMTADDKYAAAKATALGYLEAAGYTVENGKVTAAPAGAKLEYEILIGADGTGDHPAFAVLTDAKAALEEIGITLAITDFADTSQLWTTLDGGSQELWVAAWQADKDPDMYQVYHSNNIPGNGAGKDNRYTLDDAQLDELILAARSSDDQTYRKAIYKQCLDIVLDWAVEVPIYQRKNCVIFSAERVNVDTITPDISTYYEWYQGIQNIEMN</sequence>
<evidence type="ECO:0000256" key="1">
    <source>
        <dbReference type="ARBA" id="ARBA00005695"/>
    </source>
</evidence>
<keyword evidence="2" id="KW-0813">Transport</keyword>
<dbReference type="Gene3D" id="3.40.190.10">
    <property type="entry name" value="Periplasmic binding protein-like II"/>
    <property type="match status" value="2"/>
</dbReference>
<dbReference type="PANTHER" id="PTHR30290:SF9">
    <property type="entry name" value="OLIGOPEPTIDE-BINDING PROTEIN APPA"/>
    <property type="match status" value="1"/>
</dbReference>
<protein>
    <submittedName>
        <fullName evidence="7">Peptide/nickel transport system substrate-binding protein</fullName>
    </submittedName>
</protein>
<dbReference type="GO" id="GO:0015833">
    <property type="term" value="P:peptide transport"/>
    <property type="evidence" value="ECO:0007669"/>
    <property type="project" value="TreeGrafter"/>
</dbReference>
<evidence type="ECO:0000256" key="5">
    <source>
        <dbReference type="SAM" id="SignalP"/>
    </source>
</evidence>
<name>A0A318F2M1_9FIRM</name>
<comment type="caution">
    <text evidence="7">The sequence shown here is derived from an EMBL/GenBank/DDBJ whole genome shotgun (WGS) entry which is preliminary data.</text>
</comment>
<dbReference type="SUPFAM" id="SSF53850">
    <property type="entry name" value="Periplasmic binding protein-like II"/>
    <property type="match status" value="1"/>
</dbReference>
<evidence type="ECO:0000256" key="3">
    <source>
        <dbReference type="ARBA" id="ARBA00022729"/>
    </source>
</evidence>
<dbReference type="RefSeq" id="WP_110290310.1">
    <property type="nucleotide sequence ID" value="NZ_QICS01000001.1"/>
</dbReference>
<evidence type="ECO:0000313" key="7">
    <source>
        <dbReference type="EMBL" id="PXV96108.1"/>
    </source>
</evidence>
<evidence type="ECO:0000256" key="2">
    <source>
        <dbReference type="ARBA" id="ARBA00022448"/>
    </source>
</evidence>
<proteinExistence type="inferred from homology"/>
<dbReference type="PROSITE" id="PS51257">
    <property type="entry name" value="PROKAR_LIPOPROTEIN"/>
    <property type="match status" value="1"/>
</dbReference>